<dbReference type="AlphaFoldDB" id="A0AB38D0T8"/>
<sequence>MPPVNVHRPDPDNPKGMAWVLGVGMVDPRPGANPNQVMAIVQSWEPTSELWWELGLRWHPELATKWAVGGGQFAVADIVKEKPEDFGEDSNLKAKAEEVLGYIAEEHPEYAELLKKIKSAGSDEERAKISKQFESEIKKLILLTEYIKSKE</sequence>
<evidence type="ECO:0000313" key="2">
    <source>
        <dbReference type="Proteomes" id="UP000185210"/>
    </source>
</evidence>
<protein>
    <submittedName>
        <fullName evidence="1">Uncharacterized protein</fullName>
    </submittedName>
</protein>
<comment type="caution">
    <text evidence="1">The sequence shown here is derived from an EMBL/GenBank/DDBJ whole genome shotgun (WGS) entry which is preliminary data.</text>
</comment>
<name>A0AB38D0T8_9MYCO</name>
<gene>
    <name evidence="1" type="ORF">SAMEA2070301_03096</name>
</gene>
<evidence type="ECO:0000313" key="1">
    <source>
        <dbReference type="EMBL" id="SIB17078.1"/>
    </source>
</evidence>
<dbReference type="EMBL" id="FSHM01000004">
    <property type="protein sequence ID" value="SIB17078.1"/>
    <property type="molecule type" value="Genomic_DNA"/>
</dbReference>
<dbReference type="Proteomes" id="UP000185210">
    <property type="component" value="Unassembled WGS sequence"/>
</dbReference>
<proteinExistence type="predicted"/>
<reference evidence="1 2" key="1">
    <citation type="submission" date="2016-11" db="EMBL/GenBank/DDBJ databases">
        <authorList>
            <consortium name="Pathogen Informatics"/>
        </authorList>
    </citation>
    <scope>NUCLEOTIDE SEQUENCE [LARGE SCALE GENOMIC DNA]</scope>
    <source>
        <strain evidence="1 2">104</strain>
    </source>
</reference>
<organism evidence="1 2">
    <name type="scientific">Mycobacteroides abscessus subsp. abscessus</name>
    <dbReference type="NCBI Taxonomy" id="1185650"/>
    <lineage>
        <taxon>Bacteria</taxon>
        <taxon>Bacillati</taxon>
        <taxon>Actinomycetota</taxon>
        <taxon>Actinomycetes</taxon>
        <taxon>Mycobacteriales</taxon>
        <taxon>Mycobacteriaceae</taxon>
        <taxon>Mycobacteroides</taxon>
        <taxon>Mycobacteroides abscessus</taxon>
    </lineage>
</organism>
<accession>A0AB38D0T8</accession>